<dbReference type="Proteomes" id="UP000288716">
    <property type="component" value="Unassembled WGS sequence"/>
</dbReference>
<dbReference type="OrthoDB" id="27140at2759"/>
<organism evidence="3 4">
    <name type="scientific">Leptotrombidium deliense</name>
    <dbReference type="NCBI Taxonomy" id="299467"/>
    <lineage>
        <taxon>Eukaryota</taxon>
        <taxon>Metazoa</taxon>
        <taxon>Ecdysozoa</taxon>
        <taxon>Arthropoda</taxon>
        <taxon>Chelicerata</taxon>
        <taxon>Arachnida</taxon>
        <taxon>Acari</taxon>
        <taxon>Acariformes</taxon>
        <taxon>Trombidiformes</taxon>
        <taxon>Prostigmata</taxon>
        <taxon>Anystina</taxon>
        <taxon>Parasitengona</taxon>
        <taxon>Trombiculoidea</taxon>
        <taxon>Trombiculidae</taxon>
        <taxon>Leptotrombidium</taxon>
    </lineage>
</organism>
<evidence type="ECO:0000256" key="1">
    <source>
        <dbReference type="ARBA" id="ARBA00022468"/>
    </source>
</evidence>
<evidence type="ECO:0000313" key="4">
    <source>
        <dbReference type="Proteomes" id="UP000288716"/>
    </source>
</evidence>
<reference evidence="3 4" key="1">
    <citation type="journal article" date="2018" name="Gigascience">
        <title>Genomes of trombidid mites reveal novel predicted allergens and laterally-transferred genes associated with secondary metabolism.</title>
        <authorList>
            <person name="Dong X."/>
            <person name="Chaisiri K."/>
            <person name="Xia D."/>
            <person name="Armstrong S.D."/>
            <person name="Fang Y."/>
            <person name="Donnelly M.J."/>
            <person name="Kadowaki T."/>
            <person name="McGarry J.W."/>
            <person name="Darby A.C."/>
            <person name="Makepeace B.L."/>
        </authorList>
    </citation>
    <scope>NUCLEOTIDE SEQUENCE [LARGE SCALE GENOMIC DNA]</scope>
    <source>
        <strain evidence="3">UoL-UT</strain>
    </source>
</reference>
<dbReference type="Pfam" id="PF00566">
    <property type="entry name" value="RabGAP-TBC"/>
    <property type="match status" value="1"/>
</dbReference>
<keyword evidence="4" id="KW-1185">Reference proteome</keyword>
<evidence type="ECO:0000313" key="3">
    <source>
        <dbReference type="EMBL" id="RWS23627.1"/>
    </source>
</evidence>
<dbReference type="FunFam" id="1.10.8.270:FF:000011">
    <property type="entry name" value="TBC1 domain family member 5"/>
    <property type="match status" value="1"/>
</dbReference>
<dbReference type="PANTHER" id="PTHR22957">
    <property type="entry name" value="TBC1 DOMAIN FAMILY MEMBER GTPASE-ACTIVATING PROTEIN"/>
    <property type="match status" value="1"/>
</dbReference>
<dbReference type="InterPro" id="IPR035969">
    <property type="entry name" value="Rab-GAP_TBC_sf"/>
</dbReference>
<dbReference type="PROSITE" id="PS50086">
    <property type="entry name" value="TBC_RABGAP"/>
    <property type="match status" value="1"/>
</dbReference>
<feature type="domain" description="Rab-GAP TBC" evidence="2">
    <location>
        <begin position="59"/>
        <end position="334"/>
    </location>
</feature>
<protein>
    <submittedName>
        <fullName evidence="3">TBC1 domain containing protein 4-like protein</fullName>
    </submittedName>
</protein>
<dbReference type="SMART" id="SM00164">
    <property type="entry name" value="TBC"/>
    <property type="match status" value="1"/>
</dbReference>
<sequence length="391" mass="45767">MSSVDGEIFEENNVNENQVEEVEINRRESNCYVDEYIQLFNAVKDYSTKLKRVSIGGYLRSCRFRSICWRVFLDCLPDNREEWIASILESRAAYEKIAAKYYVNPYQEGADKNIAQNNPLSQELTSPWNIYFQDNELKLTINQDVVRTFPEVDFFHSPEIQSSMSNILFHFAKENPKLGYKQGMHEVLAPILFVVHSDQQAYLHAKEIHLLENEIDTLLDPKYAEHDSYLMFCQIMDVIGLWYSQDSPLQKSEFVNSEPFKNSIDNGCTSFLSIKLKMIFEQILKRKAPDLYYFLENMQIAPQIFGIRWLRLIFGREYSMQDLLVIWDAIFADGMKCMAFLMKYPNVPDVHYIINLSFHLRDPLNYCSPTDYSPHVMPIVTIPADNQPMHS</sequence>
<dbReference type="STRING" id="299467.A0A443S7Y9"/>
<dbReference type="Gene3D" id="1.10.472.80">
    <property type="entry name" value="Ypt/Rab-GAP domain of gyp1p, domain 3"/>
    <property type="match status" value="1"/>
</dbReference>
<proteinExistence type="predicted"/>
<accession>A0A443S7Y9</accession>
<comment type="caution">
    <text evidence="3">The sequence shown here is derived from an EMBL/GenBank/DDBJ whole genome shotgun (WGS) entry which is preliminary data.</text>
</comment>
<keyword evidence="1" id="KW-0343">GTPase activation</keyword>
<dbReference type="AlphaFoldDB" id="A0A443S7Y9"/>
<dbReference type="GO" id="GO:0005096">
    <property type="term" value="F:GTPase activator activity"/>
    <property type="evidence" value="ECO:0007669"/>
    <property type="project" value="UniProtKB-KW"/>
</dbReference>
<feature type="non-terminal residue" evidence="3">
    <location>
        <position position="391"/>
    </location>
</feature>
<gene>
    <name evidence="3" type="ORF">B4U80_03594</name>
</gene>
<dbReference type="SUPFAM" id="SSF47923">
    <property type="entry name" value="Ypt/Rab-GAP domain of gyp1p"/>
    <property type="match status" value="2"/>
</dbReference>
<dbReference type="Gene3D" id="1.10.8.270">
    <property type="entry name" value="putative rabgap domain of human tbc1 domain family member 14 like domains"/>
    <property type="match status" value="1"/>
</dbReference>
<dbReference type="EMBL" id="NCKV01006132">
    <property type="protein sequence ID" value="RWS23627.1"/>
    <property type="molecule type" value="Genomic_DNA"/>
</dbReference>
<dbReference type="VEuPathDB" id="VectorBase:LDEU008413"/>
<dbReference type="PANTHER" id="PTHR22957:SF337">
    <property type="entry name" value="TBC1 DOMAIN FAMILY MEMBER 5"/>
    <property type="match status" value="1"/>
</dbReference>
<evidence type="ECO:0000259" key="2">
    <source>
        <dbReference type="PROSITE" id="PS50086"/>
    </source>
</evidence>
<dbReference type="InterPro" id="IPR000195">
    <property type="entry name" value="Rab-GAP-TBC_dom"/>
</dbReference>
<dbReference type="GO" id="GO:0005737">
    <property type="term" value="C:cytoplasm"/>
    <property type="evidence" value="ECO:0007669"/>
    <property type="project" value="UniProtKB-ARBA"/>
</dbReference>
<name>A0A443S7Y9_9ACAR</name>